<dbReference type="RefSeq" id="WP_207155087.1">
    <property type="nucleotide sequence ID" value="NZ_AP024484.1"/>
</dbReference>
<gene>
    <name evidence="1" type="ORF">prwr041_07850</name>
</gene>
<reference evidence="1 2" key="1">
    <citation type="journal article" date="2022" name="Int. J. Syst. Evol. Microbiol.">
        <title>Prevotella herbatica sp. nov., a plant polysaccharide-decomposing anaerobic bacterium isolated from a methanogenic reactor.</title>
        <authorList>
            <person name="Uek A."/>
            <person name="Tonouchi A."/>
            <person name="Kaku N."/>
            <person name="Ueki K."/>
        </authorList>
    </citation>
    <scope>NUCLEOTIDE SEQUENCE [LARGE SCALE GENOMIC DNA]</scope>
    <source>
        <strain evidence="1 2">WR041</strain>
    </source>
</reference>
<dbReference type="Proteomes" id="UP001319045">
    <property type="component" value="Chromosome"/>
</dbReference>
<keyword evidence="2" id="KW-1185">Reference proteome</keyword>
<evidence type="ECO:0000313" key="2">
    <source>
        <dbReference type="Proteomes" id="UP001319045"/>
    </source>
</evidence>
<sequence>MKHLQIFLKKLTGKCVVPKGTNFAGYIYINNISYRNAHPINLNVSGGWNYSALG</sequence>
<name>A0ABM7NWW0_9BACT</name>
<accession>A0ABM7NWW0</accession>
<organism evidence="1 2">
    <name type="scientific">Prevotella herbatica</name>
    <dbReference type="NCBI Taxonomy" id="2801997"/>
    <lineage>
        <taxon>Bacteria</taxon>
        <taxon>Pseudomonadati</taxon>
        <taxon>Bacteroidota</taxon>
        <taxon>Bacteroidia</taxon>
        <taxon>Bacteroidales</taxon>
        <taxon>Prevotellaceae</taxon>
        <taxon>Prevotella</taxon>
    </lineage>
</organism>
<evidence type="ECO:0000313" key="1">
    <source>
        <dbReference type="EMBL" id="BCS84892.1"/>
    </source>
</evidence>
<dbReference type="EMBL" id="AP024484">
    <property type="protein sequence ID" value="BCS84892.1"/>
    <property type="molecule type" value="Genomic_DNA"/>
</dbReference>
<protein>
    <submittedName>
        <fullName evidence="1">Uncharacterized protein</fullName>
    </submittedName>
</protein>
<proteinExistence type="predicted"/>